<dbReference type="InterPro" id="IPR037682">
    <property type="entry name" value="TonB_C"/>
</dbReference>
<keyword evidence="2" id="KW-0812">Transmembrane</keyword>
<keyword evidence="8" id="KW-1185">Reference proteome</keyword>
<dbReference type="OrthoDB" id="123451at2"/>
<feature type="signal peptide" evidence="5">
    <location>
        <begin position="1"/>
        <end position="23"/>
    </location>
</feature>
<organism evidence="7 8">
    <name type="scientific">Granulicella rosea</name>
    <dbReference type="NCBI Taxonomy" id="474952"/>
    <lineage>
        <taxon>Bacteria</taxon>
        <taxon>Pseudomonadati</taxon>
        <taxon>Acidobacteriota</taxon>
        <taxon>Terriglobia</taxon>
        <taxon>Terriglobales</taxon>
        <taxon>Acidobacteriaceae</taxon>
        <taxon>Granulicella</taxon>
    </lineage>
</organism>
<keyword evidence="4" id="KW-0472">Membrane</keyword>
<dbReference type="InterPro" id="IPR006260">
    <property type="entry name" value="TonB/TolA_C"/>
</dbReference>
<dbReference type="NCBIfam" id="TIGR01352">
    <property type="entry name" value="tonB_Cterm"/>
    <property type="match status" value="1"/>
</dbReference>
<proteinExistence type="predicted"/>
<dbReference type="Pfam" id="PF03544">
    <property type="entry name" value="TonB_C"/>
    <property type="match status" value="1"/>
</dbReference>
<evidence type="ECO:0000259" key="6">
    <source>
        <dbReference type="Pfam" id="PF03544"/>
    </source>
</evidence>
<comment type="subcellular location">
    <subcellularLocation>
        <location evidence="1">Membrane</location>
        <topology evidence="1">Single-pass membrane protein</topology>
    </subcellularLocation>
</comment>
<dbReference type="EMBL" id="FZOU01000007">
    <property type="protein sequence ID" value="SNT32914.1"/>
    <property type="molecule type" value="Genomic_DNA"/>
</dbReference>
<evidence type="ECO:0000313" key="7">
    <source>
        <dbReference type="EMBL" id="SNT32914.1"/>
    </source>
</evidence>
<dbReference type="GO" id="GO:0055085">
    <property type="term" value="P:transmembrane transport"/>
    <property type="evidence" value="ECO:0007669"/>
    <property type="project" value="InterPro"/>
</dbReference>
<sequence length="144" mass="15927">MPSRKIFFFGVFLALAWTIGVSAQQPAPETPAPDAAGVYRIGHGVTPPETVYQEPFDVPDQARKRKLYCVTDLALIVDANGTPQDVRVVKSTAEPYMDKKDHAAALAVDAKAVETVKRYRFKAGMLNGKPVPVRMKMELSYNQF</sequence>
<dbReference type="Proteomes" id="UP000198356">
    <property type="component" value="Unassembled WGS sequence"/>
</dbReference>
<name>A0A239LTF4_9BACT</name>
<evidence type="ECO:0000313" key="8">
    <source>
        <dbReference type="Proteomes" id="UP000198356"/>
    </source>
</evidence>
<evidence type="ECO:0000256" key="5">
    <source>
        <dbReference type="SAM" id="SignalP"/>
    </source>
</evidence>
<evidence type="ECO:0000256" key="3">
    <source>
        <dbReference type="ARBA" id="ARBA00022989"/>
    </source>
</evidence>
<dbReference type="RefSeq" id="WP_089409829.1">
    <property type="nucleotide sequence ID" value="NZ_FZOU01000007.1"/>
</dbReference>
<dbReference type="GO" id="GO:0016020">
    <property type="term" value="C:membrane"/>
    <property type="evidence" value="ECO:0007669"/>
    <property type="project" value="UniProtKB-SubCell"/>
</dbReference>
<feature type="domain" description="TonB C-terminal" evidence="6">
    <location>
        <begin position="59"/>
        <end position="142"/>
    </location>
</feature>
<dbReference type="SUPFAM" id="SSF74653">
    <property type="entry name" value="TolA/TonB C-terminal domain"/>
    <property type="match status" value="1"/>
</dbReference>
<gene>
    <name evidence="7" type="ORF">SAMN05421770_107222</name>
</gene>
<feature type="chain" id="PRO_5013394427" evidence="5">
    <location>
        <begin position="24"/>
        <end position="144"/>
    </location>
</feature>
<dbReference type="Gene3D" id="3.30.1150.10">
    <property type="match status" value="1"/>
</dbReference>
<reference evidence="7 8" key="1">
    <citation type="submission" date="2017-06" db="EMBL/GenBank/DDBJ databases">
        <authorList>
            <person name="Kim H.J."/>
            <person name="Triplett B.A."/>
        </authorList>
    </citation>
    <scope>NUCLEOTIDE SEQUENCE [LARGE SCALE GENOMIC DNA]</scope>
    <source>
        <strain evidence="7 8">DSM 18704</strain>
    </source>
</reference>
<evidence type="ECO:0000256" key="1">
    <source>
        <dbReference type="ARBA" id="ARBA00004167"/>
    </source>
</evidence>
<accession>A0A239LTF4</accession>
<evidence type="ECO:0000256" key="2">
    <source>
        <dbReference type="ARBA" id="ARBA00022692"/>
    </source>
</evidence>
<keyword evidence="3" id="KW-1133">Transmembrane helix</keyword>
<keyword evidence="5" id="KW-0732">Signal</keyword>
<dbReference type="AlphaFoldDB" id="A0A239LTF4"/>
<protein>
    <submittedName>
        <fullName evidence="7">TonB family C-terminal domain-containing protein</fullName>
    </submittedName>
</protein>
<evidence type="ECO:0000256" key="4">
    <source>
        <dbReference type="ARBA" id="ARBA00023136"/>
    </source>
</evidence>